<keyword evidence="3" id="KW-0240">DNA-directed RNA polymerase</keyword>
<reference evidence="7 8" key="1">
    <citation type="submission" date="2016-07" db="EMBL/GenBank/DDBJ databases">
        <title>Pervasive Adenine N6-methylation of Active Genes in Fungi.</title>
        <authorList>
            <consortium name="DOE Joint Genome Institute"/>
            <person name="Mondo S.J."/>
            <person name="Dannebaum R.O."/>
            <person name="Kuo R.C."/>
            <person name="Labutti K."/>
            <person name="Haridas S."/>
            <person name="Kuo A."/>
            <person name="Salamov A."/>
            <person name="Ahrendt S.R."/>
            <person name="Lipzen A."/>
            <person name="Sullivan W."/>
            <person name="Andreopoulos W.B."/>
            <person name="Clum A."/>
            <person name="Lindquist E."/>
            <person name="Daum C."/>
            <person name="Ramamoorthy G.K."/>
            <person name="Gryganskyi A."/>
            <person name="Culley D."/>
            <person name="Magnuson J.K."/>
            <person name="James T.Y."/>
            <person name="O'Malley M.A."/>
            <person name="Stajich J.E."/>
            <person name="Spatafora J.W."/>
            <person name="Visel A."/>
            <person name="Grigoriev I.V."/>
        </authorList>
    </citation>
    <scope>NUCLEOTIDE SEQUENCE [LARGE SCALE GENOMIC DNA]</scope>
    <source>
        <strain evidence="7 8">12-1054</strain>
    </source>
</reference>
<proteinExistence type="inferred from homology"/>
<dbReference type="Proteomes" id="UP000193685">
    <property type="component" value="Unassembled WGS sequence"/>
</dbReference>
<dbReference type="GO" id="GO:0005730">
    <property type="term" value="C:nucleolus"/>
    <property type="evidence" value="ECO:0007669"/>
    <property type="project" value="UniProtKB-SubCell"/>
</dbReference>
<dbReference type="OrthoDB" id="532500at2759"/>
<sequence>MAKAEPQTGDKRSAEASPEQEVNAGEPAQKKQNVYAAARKSLGSAFGTRKAQNIQRTRESNVIDTTHLGGVMSHLVARVNAEAESVPSKESIQAKQDALRPVPPYNLAADAVEDVYPLTSLILPAESEAMKQVISVLKKSTEETSRTSLLPYRRSRYVNSRLQRTFDVPEGEKVDSKRLRLIYMASLLMGLYHNKRWASDKEKLSEKLNGPPPALLESIVARFTQNGSIDNRGSDRLLTHLFALALFLDYFSTELKTLQEDLSLRPPQIATLFKEMGCTVAPITETQRLVSGLTKSEARSVKRAVLKTPLTFPAPKRGGPVKR</sequence>
<dbReference type="AlphaFoldDB" id="A0A1Y2FYZ3"/>
<dbReference type="GO" id="GO:0003677">
    <property type="term" value="F:DNA binding"/>
    <property type="evidence" value="ECO:0007669"/>
    <property type="project" value="InterPro"/>
</dbReference>
<dbReference type="PANTHER" id="PTHR14440">
    <property type="entry name" value="DNA-DIRECTED RNA POLYMERASE I SUBUNIT RPA49"/>
    <property type="match status" value="1"/>
</dbReference>
<dbReference type="GO" id="GO:0006351">
    <property type="term" value="P:DNA-templated transcription"/>
    <property type="evidence" value="ECO:0007669"/>
    <property type="project" value="InterPro"/>
</dbReference>
<dbReference type="OMA" id="DVYPFDE"/>
<protein>
    <submittedName>
        <fullName evidence="7">RNA polymerase I associated factor, A49-like protein</fullName>
    </submittedName>
</protein>
<organism evidence="7 8">
    <name type="scientific">Protomyces lactucae-debilis</name>
    <dbReference type="NCBI Taxonomy" id="2754530"/>
    <lineage>
        <taxon>Eukaryota</taxon>
        <taxon>Fungi</taxon>
        <taxon>Dikarya</taxon>
        <taxon>Ascomycota</taxon>
        <taxon>Taphrinomycotina</taxon>
        <taxon>Taphrinomycetes</taxon>
        <taxon>Taphrinales</taxon>
        <taxon>Protomycetaceae</taxon>
        <taxon>Protomyces</taxon>
    </lineage>
</organism>
<evidence type="ECO:0000256" key="2">
    <source>
        <dbReference type="ARBA" id="ARBA00009430"/>
    </source>
</evidence>
<keyword evidence="4" id="KW-0804">Transcription</keyword>
<evidence type="ECO:0000256" key="1">
    <source>
        <dbReference type="ARBA" id="ARBA00004604"/>
    </source>
</evidence>
<dbReference type="InterPro" id="IPR009668">
    <property type="entry name" value="RNA_pol-assoc_fac_A49-like"/>
</dbReference>
<gene>
    <name evidence="7" type="ORF">BCR37DRAFT_375830</name>
</gene>
<evidence type="ECO:0000313" key="7">
    <source>
        <dbReference type="EMBL" id="ORY87875.1"/>
    </source>
</evidence>
<evidence type="ECO:0000313" key="8">
    <source>
        <dbReference type="Proteomes" id="UP000193685"/>
    </source>
</evidence>
<comment type="caution">
    <text evidence="7">The sequence shown here is derived from an EMBL/GenBank/DDBJ whole genome shotgun (WGS) entry which is preliminary data.</text>
</comment>
<feature type="region of interest" description="Disordered" evidence="6">
    <location>
        <begin position="1"/>
        <end position="36"/>
    </location>
</feature>
<dbReference type="GeneID" id="63785058"/>
<dbReference type="RefSeq" id="XP_040728370.1">
    <property type="nucleotide sequence ID" value="XM_040868459.1"/>
</dbReference>
<keyword evidence="8" id="KW-1185">Reference proteome</keyword>
<comment type="similarity">
    <text evidence="2">Belongs to the eukaryotic RPA49/POLR1E RNA polymerase subunit family.</text>
</comment>
<evidence type="ECO:0000256" key="3">
    <source>
        <dbReference type="ARBA" id="ARBA00022478"/>
    </source>
</evidence>
<dbReference type="EMBL" id="MCFI01000001">
    <property type="protein sequence ID" value="ORY87875.1"/>
    <property type="molecule type" value="Genomic_DNA"/>
</dbReference>
<evidence type="ECO:0000256" key="5">
    <source>
        <dbReference type="ARBA" id="ARBA00023242"/>
    </source>
</evidence>
<comment type="subcellular location">
    <subcellularLocation>
        <location evidence="1">Nucleus</location>
        <location evidence="1">Nucleolus</location>
    </subcellularLocation>
</comment>
<dbReference type="GO" id="GO:0000428">
    <property type="term" value="C:DNA-directed RNA polymerase complex"/>
    <property type="evidence" value="ECO:0007669"/>
    <property type="project" value="UniProtKB-KW"/>
</dbReference>
<keyword evidence="5" id="KW-0539">Nucleus</keyword>
<accession>A0A1Y2FYZ3</accession>
<dbReference type="STRING" id="56484.A0A1Y2FYZ3"/>
<evidence type="ECO:0000256" key="6">
    <source>
        <dbReference type="SAM" id="MobiDB-lite"/>
    </source>
</evidence>
<dbReference type="Pfam" id="PF06870">
    <property type="entry name" value="RNA_pol_I_A49"/>
    <property type="match status" value="1"/>
</dbReference>
<name>A0A1Y2FYZ3_PROLT</name>
<evidence type="ECO:0000256" key="4">
    <source>
        <dbReference type="ARBA" id="ARBA00023163"/>
    </source>
</evidence>